<dbReference type="AlphaFoldDB" id="A0A7I7Y2P0"/>
<keyword evidence="3" id="KW-1185">Reference proteome</keyword>
<keyword evidence="1" id="KW-0732">Signal</keyword>
<reference evidence="2" key="2">
    <citation type="submission" date="2020-02" db="EMBL/GenBank/DDBJ databases">
        <authorList>
            <person name="Matsumoto Y."/>
            <person name="Motooka D."/>
            <person name="Nakamura S."/>
        </authorList>
    </citation>
    <scope>NUCLEOTIDE SEQUENCE</scope>
    <source>
        <strain evidence="2">JCM 13671</strain>
    </source>
</reference>
<organism evidence="2 3">
    <name type="scientific">Mycolicibacterium confluentis</name>
    <dbReference type="NCBI Taxonomy" id="28047"/>
    <lineage>
        <taxon>Bacteria</taxon>
        <taxon>Bacillati</taxon>
        <taxon>Actinomycetota</taxon>
        <taxon>Actinomycetes</taxon>
        <taxon>Mycobacteriales</taxon>
        <taxon>Mycobacteriaceae</taxon>
        <taxon>Mycolicibacterium</taxon>
    </lineage>
</organism>
<name>A0A7I7Y2P0_9MYCO</name>
<feature type="signal peptide" evidence="1">
    <location>
        <begin position="1"/>
        <end position="27"/>
    </location>
</feature>
<gene>
    <name evidence="2" type="ORF">MCNF_39070</name>
</gene>
<sequence length="180" mass="18250">MNQVLSIVRTAAVAAVAAGALALPATAAADPAAPPTIPNVNSFPPVSPVEYSVLGDRYYAFGTPDGLICAFDRINGSYGCSGPIPAAPGGANVVSAGPAGAPAFTSSDRPIFGAFGDVKQLPPNTRMSFRTVSCTNDGAATTICVNSQDQTGFVLSPAGSFLLEVNPLLYRPEGTNPYAN</sequence>
<evidence type="ECO:0000313" key="3">
    <source>
        <dbReference type="Proteomes" id="UP000466931"/>
    </source>
</evidence>
<accession>A0A7I7Y2P0</accession>
<dbReference type="EMBL" id="AP022612">
    <property type="protein sequence ID" value="BBZ35302.1"/>
    <property type="molecule type" value="Genomic_DNA"/>
</dbReference>
<protein>
    <recommendedName>
        <fullName evidence="4">Secreted protein</fullName>
    </recommendedName>
</protein>
<reference evidence="2" key="1">
    <citation type="journal article" date="2019" name="Emerg. Microbes Infect.">
        <title>Comprehensive subspecies identification of 175 nontuberculous mycobacteria species based on 7547 genomic profiles.</title>
        <authorList>
            <person name="Matsumoto Y."/>
            <person name="Kinjo T."/>
            <person name="Motooka D."/>
            <person name="Nabeya D."/>
            <person name="Jung N."/>
            <person name="Uechi K."/>
            <person name="Horii T."/>
            <person name="Iida T."/>
            <person name="Fujita J."/>
            <person name="Nakamura S."/>
        </authorList>
    </citation>
    <scope>NUCLEOTIDE SEQUENCE [LARGE SCALE GENOMIC DNA]</scope>
    <source>
        <strain evidence="2">JCM 13671</strain>
    </source>
</reference>
<evidence type="ECO:0008006" key="4">
    <source>
        <dbReference type="Google" id="ProtNLM"/>
    </source>
</evidence>
<dbReference type="Proteomes" id="UP000466931">
    <property type="component" value="Chromosome"/>
</dbReference>
<evidence type="ECO:0000313" key="2">
    <source>
        <dbReference type="EMBL" id="BBZ35302.1"/>
    </source>
</evidence>
<evidence type="ECO:0000256" key="1">
    <source>
        <dbReference type="SAM" id="SignalP"/>
    </source>
</evidence>
<feature type="chain" id="PRO_5039511976" description="Secreted protein" evidence="1">
    <location>
        <begin position="28"/>
        <end position="180"/>
    </location>
</feature>
<proteinExistence type="predicted"/>
<dbReference type="OrthoDB" id="4628477at2"/>